<feature type="region of interest" description="Disordered" evidence="7">
    <location>
        <begin position="180"/>
        <end position="219"/>
    </location>
</feature>
<dbReference type="PANTHER" id="PTHR24340:SF32">
    <property type="entry name" value="HOMEOBOX PROTEIN NKX-2.3"/>
    <property type="match status" value="1"/>
</dbReference>
<feature type="compositionally biased region" description="Basic and acidic residues" evidence="7">
    <location>
        <begin position="20"/>
        <end position="39"/>
    </location>
</feature>
<dbReference type="CDD" id="cd00086">
    <property type="entry name" value="homeodomain"/>
    <property type="match status" value="1"/>
</dbReference>
<gene>
    <name evidence="9" type="ORF">SPARVUS_LOCUS16300154</name>
</gene>
<protein>
    <recommendedName>
        <fullName evidence="8">Homeobox domain-containing protein</fullName>
    </recommendedName>
</protein>
<dbReference type="Pfam" id="PF00046">
    <property type="entry name" value="Homeodomain"/>
    <property type="match status" value="1"/>
</dbReference>
<feature type="region of interest" description="Disordered" evidence="7">
    <location>
        <begin position="1"/>
        <end position="53"/>
    </location>
</feature>
<dbReference type="InterPro" id="IPR020479">
    <property type="entry name" value="HD_metazoa"/>
</dbReference>
<feature type="domain" description="Homeobox" evidence="8">
    <location>
        <begin position="55"/>
        <end position="102"/>
    </location>
</feature>
<dbReference type="SMART" id="SM00389">
    <property type="entry name" value="HOX"/>
    <property type="match status" value="1"/>
</dbReference>
<evidence type="ECO:0000256" key="6">
    <source>
        <dbReference type="RuleBase" id="RU000682"/>
    </source>
</evidence>
<dbReference type="PROSITE" id="PS50071">
    <property type="entry name" value="HOMEOBOX_2"/>
    <property type="match status" value="1"/>
</dbReference>
<comment type="caution">
    <text evidence="9">The sequence shown here is derived from an EMBL/GenBank/DDBJ whole genome shotgun (WGS) entry which is preliminary data.</text>
</comment>
<dbReference type="SUPFAM" id="SSF46689">
    <property type="entry name" value="Homeodomain-like"/>
    <property type="match status" value="1"/>
</dbReference>
<dbReference type="PROSITE" id="PS00027">
    <property type="entry name" value="HOMEOBOX_1"/>
    <property type="match status" value="1"/>
</dbReference>
<dbReference type="InterPro" id="IPR017970">
    <property type="entry name" value="Homeobox_CS"/>
</dbReference>
<dbReference type="Gene3D" id="1.10.10.60">
    <property type="entry name" value="Homeodomain-like"/>
    <property type="match status" value="1"/>
</dbReference>
<dbReference type="InterPro" id="IPR001356">
    <property type="entry name" value="HD"/>
</dbReference>
<reference evidence="9" key="1">
    <citation type="submission" date="2023-05" db="EMBL/GenBank/DDBJ databases">
        <authorList>
            <person name="Stuckert A."/>
        </authorList>
    </citation>
    <scope>NUCLEOTIDE SEQUENCE</scope>
</reference>
<sequence length="229" mass="25837">MVEDLAANLSPLPSPTEACYLDKSEKSEEKSAEESERPRGRGAGGSPACSSPQAQVFELERRFKQQRYLSAPEREHLASSLKLTSTQVKIWFQNRRYKCKRQRQDKSLEMGPHHPPPPPPGGWQCQCWCGMGSLVIGGQPGLQQRLQCKWWPLHLQQLPGLQLQQQPPLQHQLQLQLLRHPPHPAQPRDHPLYQHGQPQPAGQCHTRPEPHGAPSVPTCQGTLQGIRAW</sequence>
<keyword evidence="4 5" id="KW-0539">Nucleus</keyword>
<proteinExistence type="predicted"/>
<dbReference type="PANTHER" id="PTHR24340">
    <property type="entry name" value="HOMEOBOX PROTEIN NKX"/>
    <property type="match status" value="1"/>
</dbReference>
<evidence type="ECO:0000259" key="8">
    <source>
        <dbReference type="PROSITE" id="PS50071"/>
    </source>
</evidence>
<evidence type="ECO:0000313" key="10">
    <source>
        <dbReference type="Proteomes" id="UP001162483"/>
    </source>
</evidence>
<keyword evidence="2 5" id="KW-0238">DNA-binding</keyword>
<keyword evidence="3 5" id="KW-0371">Homeobox</keyword>
<evidence type="ECO:0000256" key="4">
    <source>
        <dbReference type="ARBA" id="ARBA00023242"/>
    </source>
</evidence>
<dbReference type="PRINTS" id="PR00024">
    <property type="entry name" value="HOMEOBOX"/>
</dbReference>
<keyword evidence="10" id="KW-1185">Reference proteome</keyword>
<comment type="subcellular location">
    <subcellularLocation>
        <location evidence="1 5 6">Nucleus</location>
    </subcellularLocation>
</comment>
<evidence type="ECO:0000313" key="9">
    <source>
        <dbReference type="EMBL" id="CAI9622487.1"/>
    </source>
</evidence>
<evidence type="ECO:0000256" key="1">
    <source>
        <dbReference type="ARBA" id="ARBA00004123"/>
    </source>
</evidence>
<accession>A0ABN9HNW4</accession>
<evidence type="ECO:0000256" key="3">
    <source>
        <dbReference type="ARBA" id="ARBA00023155"/>
    </source>
</evidence>
<dbReference type="InterPro" id="IPR050394">
    <property type="entry name" value="Homeobox_NK-like"/>
</dbReference>
<evidence type="ECO:0000256" key="5">
    <source>
        <dbReference type="PROSITE-ProRule" id="PRU00108"/>
    </source>
</evidence>
<organism evidence="9 10">
    <name type="scientific">Staurois parvus</name>
    <dbReference type="NCBI Taxonomy" id="386267"/>
    <lineage>
        <taxon>Eukaryota</taxon>
        <taxon>Metazoa</taxon>
        <taxon>Chordata</taxon>
        <taxon>Craniata</taxon>
        <taxon>Vertebrata</taxon>
        <taxon>Euteleostomi</taxon>
        <taxon>Amphibia</taxon>
        <taxon>Batrachia</taxon>
        <taxon>Anura</taxon>
        <taxon>Neobatrachia</taxon>
        <taxon>Ranoidea</taxon>
        <taxon>Ranidae</taxon>
        <taxon>Staurois</taxon>
    </lineage>
</organism>
<dbReference type="EMBL" id="CATNWA010021389">
    <property type="protein sequence ID" value="CAI9622487.1"/>
    <property type="molecule type" value="Genomic_DNA"/>
</dbReference>
<evidence type="ECO:0000256" key="2">
    <source>
        <dbReference type="ARBA" id="ARBA00023125"/>
    </source>
</evidence>
<feature type="DNA-binding region" description="Homeobox" evidence="5">
    <location>
        <begin position="57"/>
        <end position="103"/>
    </location>
</feature>
<dbReference type="InterPro" id="IPR009057">
    <property type="entry name" value="Homeodomain-like_sf"/>
</dbReference>
<evidence type="ECO:0000256" key="7">
    <source>
        <dbReference type="SAM" id="MobiDB-lite"/>
    </source>
</evidence>
<name>A0ABN9HNW4_9NEOB</name>
<dbReference type="Proteomes" id="UP001162483">
    <property type="component" value="Unassembled WGS sequence"/>
</dbReference>